<keyword evidence="4" id="KW-1185">Reference proteome</keyword>
<dbReference type="InterPro" id="IPR000210">
    <property type="entry name" value="BTB/POZ_dom"/>
</dbReference>
<evidence type="ECO:0000259" key="2">
    <source>
        <dbReference type="PROSITE" id="PS50097"/>
    </source>
</evidence>
<dbReference type="PANTHER" id="PTHR23159">
    <property type="entry name" value="CENTROSOMAL PROTEIN 2"/>
    <property type="match status" value="1"/>
</dbReference>
<dbReference type="AlphaFoldDB" id="A0A2P8A6F5"/>
<dbReference type="Pfam" id="PF00651">
    <property type="entry name" value="BTB"/>
    <property type="match status" value="1"/>
</dbReference>
<dbReference type="InterPro" id="IPR011333">
    <property type="entry name" value="SKP1/BTB/POZ_sf"/>
</dbReference>
<dbReference type="PROSITE" id="PS50097">
    <property type="entry name" value="BTB"/>
    <property type="match status" value="1"/>
</dbReference>
<dbReference type="PANTHER" id="PTHR23159:SF60">
    <property type="entry name" value="SPINDLE ASSEMBLY ABNORMAL PROTEIN 4"/>
    <property type="match status" value="1"/>
</dbReference>
<evidence type="ECO:0000313" key="3">
    <source>
        <dbReference type="EMBL" id="PSK56031.1"/>
    </source>
</evidence>
<proteinExistence type="predicted"/>
<protein>
    <recommendedName>
        <fullName evidence="2">BTB domain-containing protein</fullName>
    </recommendedName>
</protein>
<feature type="region of interest" description="Disordered" evidence="1">
    <location>
        <begin position="806"/>
        <end position="947"/>
    </location>
</feature>
<feature type="region of interest" description="Disordered" evidence="1">
    <location>
        <begin position="326"/>
        <end position="347"/>
    </location>
</feature>
<dbReference type="Gene3D" id="3.30.710.10">
    <property type="entry name" value="Potassium Channel Kv1.1, Chain A"/>
    <property type="match status" value="1"/>
</dbReference>
<dbReference type="STRING" id="40998.A0A2P8A6F5"/>
<feature type="compositionally biased region" description="Low complexity" evidence="1">
    <location>
        <begin position="911"/>
        <end position="929"/>
    </location>
</feature>
<feature type="compositionally biased region" description="Low complexity" evidence="1">
    <location>
        <begin position="844"/>
        <end position="859"/>
    </location>
</feature>
<dbReference type="SUPFAM" id="SSF54695">
    <property type="entry name" value="POZ domain"/>
    <property type="match status" value="1"/>
</dbReference>
<feature type="compositionally biased region" description="Polar residues" evidence="1">
    <location>
        <begin position="326"/>
        <end position="338"/>
    </location>
</feature>
<sequence>MEDAFTKRLYGDTKFADLTLVCQGRRFKVHRVVMCESSEWINRSSNNAAKDQDTRIILIRGCDARTLHRVIEFAYLKDYQDDDRDFTLPPVYEAPPNTPRTSNVWDLFELSGQDSPTVIKRERSNSPTPSTTTKPSQGALVAVEDAENLGNIYAVTGSDIIVLDDMFAGRKKAALIAKAWIHLKVYDAAIKFEVEPLAETSISRLETQIVNSWTNEGFVDFLQVTFALSRQQTKATPACNLLAAECSKHIEALLQNKQFDDELRDNSHLGYLIIHALVVMATQRKTASPHKPIVKLPPSSPAVSQQDKLGSITPAQPLGVIKPTLRTTTPSQPVQSSGGAEIAVPSTPSDSAPFFPFGVPKSSTFDFSTPNGFGKLQESYASSIRDAQNATTTAAAAEDGQPGGSAKRVKGPGGHGKTTINQTADNHQSAHVQDFQVALRSAMQEIDQLKGRTTANDDHASRHGELQDALDSANKEIDKLQRRNRDLKFRAPPVSVANNDDLDRLKTELADAESLIAELRAQLSSKAESAKPLADSRVAELQAKIRDLLADMKTLKKEPESLKKELVALRADQQKVKQLQASLNLAQSRIIQLKSMETKVSSLKASNVDVQANCEKLKKQIGELQSDHSRKTTQIETLQSENRSLQTTSDKKSQEIRVLQDEHQIARSEGGKKSKEIQKLQADNRSLQIRLNQAQTGSTAPFQVMGSAASANTSDDRNQLQLLKNQMETLKRQSEQEIRMWQADYKKLKAELETAQRLPQGNNEALLTKNKGLVQTMSDERAKHREQIKASEQNNKVLEQLVTTHGPALTGASPAQVANGISKPKQDEMAPSGVPERQRQPPYAYSASGSSTDNSTSTAIPPPTQGPLTFLQKMQLKRQAESAQAQSTVSTGSSPAPTAEAPAATPPATPPATSTTSTTGGPTGHVPSPSRRPVIPLGGPSGRDREIEEGRRIMQRHLAEKDKQLGEKDRRIDFLQSQLTSLRLSPVAAPTGPRAGFSHSMHGGSNGEQRVRNFYNEALKVAGQDFKACVGCGAAFYAQFRGAPEDGGNILILKCTKCDEEVFRWKM</sequence>
<dbReference type="EMBL" id="NHZQ01000066">
    <property type="protein sequence ID" value="PSK56031.1"/>
    <property type="molecule type" value="Genomic_DNA"/>
</dbReference>
<feature type="domain" description="BTB" evidence="2">
    <location>
        <begin position="16"/>
        <end position="83"/>
    </location>
</feature>
<feature type="region of interest" description="Disordered" evidence="1">
    <location>
        <begin position="384"/>
        <end position="430"/>
    </location>
</feature>
<dbReference type="Gene3D" id="1.10.287.1490">
    <property type="match status" value="1"/>
</dbReference>
<dbReference type="Proteomes" id="UP000243723">
    <property type="component" value="Unassembled WGS sequence"/>
</dbReference>
<accession>A0A2P8A6F5</accession>
<evidence type="ECO:0000256" key="1">
    <source>
        <dbReference type="SAM" id="MobiDB-lite"/>
    </source>
</evidence>
<reference evidence="3 4" key="1">
    <citation type="submission" date="2017-05" db="EMBL/GenBank/DDBJ databases">
        <title>Draft genome sequence of Elsinoe australis.</title>
        <authorList>
            <person name="Cheng Q."/>
        </authorList>
    </citation>
    <scope>NUCLEOTIDE SEQUENCE [LARGE SCALE GENOMIC DNA]</scope>
    <source>
        <strain evidence="3 4">NL1</strain>
    </source>
</reference>
<gene>
    <name evidence="3" type="ORF">B9Z65_4909</name>
</gene>
<dbReference type="OrthoDB" id="6359816at2759"/>
<dbReference type="CDD" id="cd18186">
    <property type="entry name" value="BTB_POZ_ZBTB_KLHL-like"/>
    <property type="match status" value="1"/>
</dbReference>
<feature type="compositionally biased region" description="Polar residues" evidence="1">
    <location>
        <begin position="418"/>
        <end position="430"/>
    </location>
</feature>
<evidence type="ECO:0000313" key="4">
    <source>
        <dbReference type="Proteomes" id="UP000243723"/>
    </source>
</evidence>
<organism evidence="3 4">
    <name type="scientific">Elsinoe australis</name>
    <dbReference type="NCBI Taxonomy" id="40998"/>
    <lineage>
        <taxon>Eukaryota</taxon>
        <taxon>Fungi</taxon>
        <taxon>Dikarya</taxon>
        <taxon>Ascomycota</taxon>
        <taxon>Pezizomycotina</taxon>
        <taxon>Dothideomycetes</taxon>
        <taxon>Dothideomycetidae</taxon>
        <taxon>Myriangiales</taxon>
        <taxon>Elsinoaceae</taxon>
        <taxon>Elsinoe</taxon>
    </lineage>
</organism>
<comment type="caution">
    <text evidence="3">The sequence shown here is derived from an EMBL/GenBank/DDBJ whole genome shotgun (WGS) entry which is preliminary data.</text>
</comment>
<name>A0A2P8A6F5_9PEZI</name>
<feature type="compositionally biased region" description="Basic and acidic residues" evidence="1">
    <location>
        <begin position="452"/>
        <end position="466"/>
    </location>
</feature>
<feature type="compositionally biased region" description="Low complexity" evidence="1">
    <location>
        <begin position="890"/>
        <end position="903"/>
    </location>
</feature>
<feature type="region of interest" description="Disordered" evidence="1">
    <location>
        <begin position="452"/>
        <end position="473"/>
    </location>
</feature>